<comment type="caution">
    <text evidence="3">The sequence shown here is derived from an EMBL/GenBank/DDBJ whole genome shotgun (WGS) entry which is preliminary data.</text>
</comment>
<keyword evidence="1" id="KW-1133">Transmembrane helix</keyword>
<dbReference type="CDD" id="cd02116">
    <property type="entry name" value="ACT"/>
    <property type="match status" value="1"/>
</dbReference>
<dbReference type="InterPro" id="IPR002912">
    <property type="entry name" value="ACT_dom"/>
</dbReference>
<dbReference type="Pfam" id="PF13291">
    <property type="entry name" value="ACT_4"/>
    <property type="match status" value="1"/>
</dbReference>
<keyword evidence="4" id="KW-1185">Reference proteome</keyword>
<name>A0ABS4HB59_9BACI</name>
<sequence length="134" mass="15211">MGIGLSVGSGNYVMGIYCTILVLIVFIILPRFEERIIRKSKWDISLTMRDQPGVLSRVTSYLEEHEVIVIHINTLNSNKAEDEICLELKIKSNLYIEKIILGLRDLEGVHTVLSYGKSNDNAIKTEDNSQNKIF</sequence>
<dbReference type="InterPro" id="IPR045865">
    <property type="entry name" value="ACT-like_dom_sf"/>
</dbReference>
<protein>
    <submittedName>
        <fullName evidence="3">Membrane protein YhiD involved in acid resistance</fullName>
    </submittedName>
</protein>
<reference evidence="3 4" key="1">
    <citation type="submission" date="2021-03" db="EMBL/GenBank/DDBJ databases">
        <title>Genomic Encyclopedia of Type Strains, Phase IV (KMG-IV): sequencing the most valuable type-strain genomes for metagenomic binning, comparative biology and taxonomic classification.</title>
        <authorList>
            <person name="Goeker M."/>
        </authorList>
    </citation>
    <scope>NUCLEOTIDE SEQUENCE [LARGE SCALE GENOMIC DNA]</scope>
    <source>
        <strain evidence="3 4">DSM 21085</strain>
    </source>
</reference>
<evidence type="ECO:0000256" key="1">
    <source>
        <dbReference type="SAM" id="Phobius"/>
    </source>
</evidence>
<keyword evidence="1" id="KW-0472">Membrane</keyword>
<proteinExistence type="predicted"/>
<dbReference type="RefSeq" id="WP_209479483.1">
    <property type="nucleotide sequence ID" value="NZ_JAGGKK010000003.1"/>
</dbReference>
<evidence type="ECO:0000313" key="4">
    <source>
        <dbReference type="Proteomes" id="UP001519328"/>
    </source>
</evidence>
<organism evidence="3 4">
    <name type="scientific">Virgibacillus litoralis</name>
    <dbReference type="NCBI Taxonomy" id="578221"/>
    <lineage>
        <taxon>Bacteria</taxon>
        <taxon>Bacillati</taxon>
        <taxon>Bacillota</taxon>
        <taxon>Bacilli</taxon>
        <taxon>Bacillales</taxon>
        <taxon>Bacillaceae</taxon>
        <taxon>Virgibacillus</taxon>
    </lineage>
</organism>
<gene>
    <name evidence="3" type="ORF">J2Z82_000808</name>
</gene>
<dbReference type="SUPFAM" id="SSF55021">
    <property type="entry name" value="ACT-like"/>
    <property type="match status" value="1"/>
</dbReference>
<evidence type="ECO:0000259" key="2">
    <source>
        <dbReference type="PROSITE" id="PS51671"/>
    </source>
</evidence>
<dbReference type="Proteomes" id="UP001519328">
    <property type="component" value="Unassembled WGS sequence"/>
</dbReference>
<feature type="transmembrane region" description="Helical" evidence="1">
    <location>
        <begin position="12"/>
        <end position="32"/>
    </location>
</feature>
<dbReference type="Gene3D" id="3.30.70.260">
    <property type="match status" value="1"/>
</dbReference>
<keyword evidence="1" id="KW-0812">Transmembrane</keyword>
<dbReference type="PROSITE" id="PS51671">
    <property type="entry name" value="ACT"/>
    <property type="match status" value="1"/>
</dbReference>
<accession>A0ABS4HB59</accession>
<evidence type="ECO:0000313" key="3">
    <source>
        <dbReference type="EMBL" id="MBP1947879.1"/>
    </source>
</evidence>
<dbReference type="EMBL" id="JAGGKK010000003">
    <property type="protein sequence ID" value="MBP1947879.1"/>
    <property type="molecule type" value="Genomic_DNA"/>
</dbReference>
<feature type="domain" description="ACT" evidence="2">
    <location>
        <begin position="43"/>
        <end position="117"/>
    </location>
</feature>